<gene>
    <name evidence="6" type="ORF">Loak_1507</name>
</gene>
<name>A0A0W0WZT1_9GAMM</name>
<proteinExistence type="inferred from homology"/>
<evidence type="ECO:0000256" key="4">
    <source>
        <dbReference type="SAM" id="Phobius"/>
    </source>
</evidence>
<evidence type="ECO:0000313" key="6">
    <source>
        <dbReference type="EMBL" id="KTD37831.1"/>
    </source>
</evidence>
<keyword evidence="2" id="KW-0328">Glycosyltransferase</keyword>
<dbReference type="InterPro" id="IPR029044">
    <property type="entry name" value="Nucleotide-diphossugar_trans"/>
</dbReference>
<dbReference type="PATRIC" id="fig|29423.5.peg.1581"/>
<accession>A0A0W0WZT1</accession>
<feature type="transmembrane region" description="Helical" evidence="4">
    <location>
        <begin position="6"/>
        <end position="31"/>
    </location>
</feature>
<protein>
    <submittedName>
        <fullName evidence="6">Glycosyl transferase family protein</fullName>
    </submittedName>
</protein>
<dbReference type="InterPro" id="IPR001173">
    <property type="entry name" value="Glyco_trans_2-like"/>
</dbReference>
<dbReference type="Gene3D" id="3.90.550.10">
    <property type="entry name" value="Spore Coat Polysaccharide Biosynthesis Protein SpsA, Chain A"/>
    <property type="match status" value="1"/>
</dbReference>
<keyword evidence="4" id="KW-1133">Transmembrane helix</keyword>
<keyword evidence="4" id="KW-0812">Transmembrane</keyword>
<comment type="caution">
    <text evidence="6">The sequence shown here is derived from an EMBL/GenBank/DDBJ whole genome shotgun (WGS) entry which is preliminary data.</text>
</comment>
<sequence length="457" mass="52230">MLNFISLINIIILIYFIITALIYTVLLFGAFPMIVGYFNLKAYTNYEDIVENEDLPPVTVIIPMFNEIGLIKDALLSALNSNYKKFYVLLINDGSTDNSLEFLIEEFKLQEVPVIIDKKIKTKKVKRAFVSNDYLNLMVIDKERGGRGDALNVGVNICFTPYFFSMDADSVIAPTALANLMYEILIRRNGIAVGGSVYILNGCKVHDGKIEQSNLPRSYMAGIQSAEYLRSHLFSRTGWNILGGTMCYSGTATLYNREAVISVGGFDKDNYSQDCEIILNLHRRFREKKKPYTISFNPVAAVWTDVPSTFRAFAKQRDYWRRGLLRSVFSHMIMLFNSNYKIQGLIGFPVFLFLEILGPYVEFTAYFTVGLSYWYGVLNTISALLFIVLAWGFSSFITVANTFIGIITFNRYRRRSDILMMLAFATLETFGFRQYHVLINIYGTFRYAINRMKGKAL</sequence>
<dbReference type="PANTHER" id="PTHR43630">
    <property type="entry name" value="POLY-BETA-1,6-N-ACETYL-D-GLUCOSAMINE SYNTHASE"/>
    <property type="match status" value="1"/>
</dbReference>
<dbReference type="AlphaFoldDB" id="A0A0W0WZT1"/>
<dbReference type="PANTHER" id="PTHR43630:SF1">
    <property type="entry name" value="POLY-BETA-1,6-N-ACETYL-D-GLUCOSAMINE SYNTHASE"/>
    <property type="match status" value="1"/>
</dbReference>
<organism evidence="6 7">
    <name type="scientific">Legionella oakridgensis</name>
    <dbReference type="NCBI Taxonomy" id="29423"/>
    <lineage>
        <taxon>Bacteria</taxon>
        <taxon>Pseudomonadati</taxon>
        <taxon>Pseudomonadota</taxon>
        <taxon>Gammaproteobacteria</taxon>
        <taxon>Legionellales</taxon>
        <taxon>Legionellaceae</taxon>
        <taxon>Legionella</taxon>
    </lineage>
</organism>
<dbReference type="SUPFAM" id="SSF53448">
    <property type="entry name" value="Nucleotide-diphospho-sugar transferases"/>
    <property type="match status" value="1"/>
</dbReference>
<dbReference type="RefSeq" id="WP_058388888.1">
    <property type="nucleotide sequence ID" value="NZ_LCUA01000002.1"/>
</dbReference>
<dbReference type="EMBL" id="LNYP01000029">
    <property type="protein sequence ID" value="KTD37831.1"/>
    <property type="molecule type" value="Genomic_DNA"/>
</dbReference>
<evidence type="ECO:0000313" key="7">
    <source>
        <dbReference type="Proteomes" id="UP000054858"/>
    </source>
</evidence>
<evidence type="ECO:0000256" key="1">
    <source>
        <dbReference type="ARBA" id="ARBA00006739"/>
    </source>
</evidence>
<dbReference type="Pfam" id="PF00535">
    <property type="entry name" value="Glycos_transf_2"/>
    <property type="match status" value="1"/>
</dbReference>
<evidence type="ECO:0000256" key="3">
    <source>
        <dbReference type="ARBA" id="ARBA00022679"/>
    </source>
</evidence>
<dbReference type="GO" id="GO:0016757">
    <property type="term" value="F:glycosyltransferase activity"/>
    <property type="evidence" value="ECO:0007669"/>
    <property type="project" value="UniProtKB-KW"/>
</dbReference>
<keyword evidence="4" id="KW-0472">Membrane</keyword>
<feature type="transmembrane region" description="Helical" evidence="4">
    <location>
        <begin position="381"/>
        <end position="409"/>
    </location>
</feature>
<dbReference type="Proteomes" id="UP000054858">
    <property type="component" value="Unassembled WGS sequence"/>
</dbReference>
<keyword evidence="3 6" id="KW-0808">Transferase</keyword>
<dbReference type="CDD" id="cd06423">
    <property type="entry name" value="CESA_like"/>
    <property type="match status" value="1"/>
</dbReference>
<evidence type="ECO:0000259" key="5">
    <source>
        <dbReference type="Pfam" id="PF00535"/>
    </source>
</evidence>
<reference evidence="6 7" key="1">
    <citation type="submission" date="2015-11" db="EMBL/GenBank/DDBJ databases">
        <title>Genomic analysis of 38 Legionella species identifies large and diverse effector repertoires.</title>
        <authorList>
            <person name="Burstein D."/>
            <person name="Amaro F."/>
            <person name="Zusman T."/>
            <person name="Lifshitz Z."/>
            <person name="Cohen O."/>
            <person name="Gilbert J.A."/>
            <person name="Pupko T."/>
            <person name="Shuman H.A."/>
            <person name="Segal G."/>
        </authorList>
    </citation>
    <scope>NUCLEOTIDE SEQUENCE [LARGE SCALE GENOMIC DNA]</scope>
    <source>
        <strain evidence="6 7">Oak Ridge-10</strain>
    </source>
</reference>
<evidence type="ECO:0000256" key="2">
    <source>
        <dbReference type="ARBA" id="ARBA00022676"/>
    </source>
</evidence>
<comment type="similarity">
    <text evidence="1">Belongs to the glycosyltransferase 2 family.</text>
</comment>
<feature type="domain" description="Glycosyltransferase 2-like" evidence="5">
    <location>
        <begin position="59"/>
        <end position="260"/>
    </location>
</feature>